<evidence type="ECO:0000256" key="3">
    <source>
        <dbReference type="ARBA" id="ARBA00022723"/>
    </source>
</evidence>
<keyword evidence="4" id="KW-0408">Iron</keyword>
<proteinExistence type="inferred from homology"/>
<reference evidence="7" key="1">
    <citation type="journal article" date="2017" name="Proc. Natl. Acad. Sci. U.S.A.">
        <title>Simulation of Deepwater Horizon oil plume reveals substrate specialization within a complex community of hydrocarbon-degraders.</title>
        <authorList>
            <person name="Hu P."/>
            <person name="Dubinsky E.A."/>
            <person name="Probst A.J."/>
            <person name="Wang J."/>
            <person name="Sieber C.M.K."/>
            <person name="Tom L.M."/>
            <person name="Gardinali P."/>
            <person name="Banfield J.F."/>
            <person name="Atlas R.M."/>
            <person name="Andersen G.L."/>
        </authorList>
    </citation>
    <scope>NUCLEOTIDE SEQUENCE [LARGE SCALE GENOMIC DNA]</scope>
</reference>
<dbReference type="AlphaFoldDB" id="A0A1Y5FCQ9"/>
<protein>
    <recommendedName>
        <fullName evidence="5">Hemerythrin-like domain-containing protein</fullName>
    </recommendedName>
</protein>
<keyword evidence="2" id="KW-0561">Oxygen transport</keyword>
<evidence type="ECO:0000259" key="5">
    <source>
        <dbReference type="Pfam" id="PF01814"/>
    </source>
</evidence>
<comment type="caution">
    <text evidence="6">The sequence shown here is derived from an EMBL/GenBank/DDBJ whole genome shotgun (WGS) entry which is preliminary data.</text>
</comment>
<evidence type="ECO:0000256" key="4">
    <source>
        <dbReference type="ARBA" id="ARBA00023004"/>
    </source>
</evidence>
<accession>A0A1Y5FCQ9</accession>
<dbReference type="Gene3D" id="1.20.120.50">
    <property type="entry name" value="Hemerythrin-like"/>
    <property type="match status" value="1"/>
</dbReference>
<keyword evidence="2" id="KW-0813">Transport</keyword>
<evidence type="ECO:0000313" key="7">
    <source>
        <dbReference type="Proteomes" id="UP000196531"/>
    </source>
</evidence>
<dbReference type="InterPro" id="IPR035938">
    <property type="entry name" value="Hemerythrin-like_sf"/>
</dbReference>
<dbReference type="SUPFAM" id="SSF47188">
    <property type="entry name" value="Hemerythrin-like"/>
    <property type="match status" value="1"/>
</dbReference>
<dbReference type="Pfam" id="PF01814">
    <property type="entry name" value="Hemerythrin"/>
    <property type="match status" value="1"/>
</dbReference>
<dbReference type="PANTHER" id="PTHR37164">
    <property type="entry name" value="BACTERIOHEMERYTHRIN"/>
    <property type="match status" value="1"/>
</dbReference>
<evidence type="ECO:0000256" key="2">
    <source>
        <dbReference type="ARBA" id="ARBA00022621"/>
    </source>
</evidence>
<dbReference type="GO" id="GO:0005344">
    <property type="term" value="F:oxygen carrier activity"/>
    <property type="evidence" value="ECO:0007669"/>
    <property type="project" value="UniProtKB-KW"/>
</dbReference>
<gene>
    <name evidence="6" type="ORF">A9Q84_02870</name>
</gene>
<evidence type="ECO:0000313" key="6">
    <source>
        <dbReference type="EMBL" id="OUR99991.1"/>
    </source>
</evidence>
<keyword evidence="3" id="KW-0479">Metal-binding</keyword>
<dbReference type="NCBIfam" id="NF033749">
    <property type="entry name" value="bact_hemeryth"/>
    <property type="match status" value="1"/>
</dbReference>
<name>A0A1Y5FCQ9_9BACT</name>
<dbReference type="GO" id="GO:0046872">
    <property type="term" value="F:metal ion binding"/>
    <property type="evidence" value="ECO:0007669"/>
    <property type="project" value="UniProtKB-KW"/>
</dbReference>
<dbReference type="Proteomes" id="UP000196531">
    <property type="component" value="Unassembled WGS sequence"/>
</dbReference>
<dbReference type="InterPro" id="IPR016131">
    <property type="entry name" value="Haemerythrin_Fe_BS"/>
</dbReference>
<organism evidence="6 7">
    <name type="scientific">Halobacteriovorax marinus</name>
    <dbReference type="NCBI Taxonomy" id="97084"/>
    <lineage>
        <taxon>Bacteria</taxon>
        <taxon>Pseudomonadati</taxon>
        <taxon>Bdellovibrionota</taxon>
        <taxon>Bacteriovoracia</taxon>
        <taxon>Bacteriovoracales</taxon>
        <taxon>Halobacteriovoraceae</taxon>
        <taxon>Halobacteriovorax</taxon>
    </lineage>
</organism>
<dbReference type="EMBL" id="MAAO01000002">
    <property type="protein sequence ID" value="OUR99991.1"/>
    <property type="molecule type" value="Genomic_DNA"/>
</dbReference>
<dbReference type="PANTHER" id="PTHR37164:SF1">
    <property type="entry name" value="BACTERIOHEMERYTHRIN"/>
    <property type="match status" value="1"/>
</dbReference>
<sequence>MDWNEDLEVEVDFMNDEHKVILSLMNNLYVIFKRDPQCVEFSETFFTLRSYTEKHFKDEERFMQEMNYSGFESHRVIHQKILEMFSKHVEYYNEEGEVEEGFFDFLTYWLHSHMNSCDSDYSKEYHQQQMQTQKNKLKVA</sequence>
<dbReference type="InterPro" id="IPR012312">
    <property type="entry name" value="Hemerythrin-like"/>
</dbReference>
<dbReference type="PROSITE" id="PS00550">
    <property type="entry name" value="HEMERYTHRINS"/>
    <property type="match status" value="1"/>
</dbReference>
<feature type="domain" description="Hemerythrin-like" evidence="5">
    <location>
        <begin position="11"/>
        <end position="119"/>
    </location>
</feature>
<dbReference type="InterPro" id="IPR012827">
    <property type="entry name" value="Hemerythrin_metal-bd"/>
</dbReference>
<dbReference type="InterPro" id="IPR050669">
    <property type="entry name" value="Hemerythrin"/>
</dbReference>
<dbReference type="NCBIfam" id="TIGR02481">
    <property type="entry name" value="hemeryth_dom"/>
    <property type="match status" value="1"/>
</dbReference>
<comment type="similarity">
    <text evidence="1">Belongs to the hemerythrin family.</text>
</comment>
<evidence type="ECO:0000256" key="1">
    <source>
        <dbReference type="ARBA" id="ARBA00010587"/>
    </source>
</evidence>
<dbReference type="CDD" id="cd12107">
    <property type="entry name" value="Hemerythrin"/>
    <property type="match status" value="1"/>
</dbReference>